<name>A0A485LPH0_9STRA</name>
<dbReference type="PANTHER" id="PTHR13510">
    <property type="entry name" value="FYVE-FINGER-CONTAINING RAB5 EFFECTOR PROTEIN RABENOSYN-5-RELATED"/>
    <property type="match status" value="1"/>
</dbReference>
<dbReference type="PANTHER" id="PTHR13510:SF44">
    <property type="entry name" value="RABENOSYN-5"/>
    <property type="match status" value="1"/>
</dbReference>
<dbReference type="InterPro" id="IPR052727">
    <property type="entry name" value="Rab4/Rab5_effector"/>
</dbReference>
<dbReference type="Gene3D" id="3.30.40.10">
    <property type="entry name" value="Zinc/RING finger domain, C3HC4 (zinc finger)"/>
    <property type="match status" value="1"/>
</dbReference>
<feature type="compositionally biased region" description="Polar residues" evidence="1">
    <location>
        <begin position="388"/>
        <end position="401"/>
    </location>
</feature>
<feature type="region of interest" description="Disordered" evidence="1">
    <location>
        <begin position="376"/>
        <end position="401"/>
    </location>
</feature>
<dbReference type="InterPro" id="IPR013083">
    <property type="entry name" value="Znf_RING/FYVE/PHD"/>
</dbReference>
<dbReference type="InterPro" id="IPR011011">
    <property type="entry name" value="Znf_FYVE_PHD"/>
</dbReference>
<evidence type="ECO:0000313" key="3">
    <source>
        <dbReference type="EMBL" id="VFT98863.1"/>
    </source>
</evidence>
<keyword evidence="4" id="KW-1185">Reference proteome</keyword>
<evidence type="ECO:0000313" key="4">
    <source>
        <dbReference type="Proteomes" id="UP000332933"/>
    </source>
</evidence>
<dbReference type="Proteomes" id="UP000332933">
    <property type="component" value="Unassembled WGS sequence"/>
</dbReference>
<dbReference type="CDD" id="cd00065">
    <property type="entry name" value="FYVE_like_SF"/>
    <property type="match status" value="1"/>
</dbReference>
<sequence>MSLPLPENFFRCPPLAQYERQQLIDYARLVCEETIANAMAMQSAPVKKIVTNPFTKRQAIIRQGPYINDASIDAVCAYTQLTASLEAVADFFYVDSPKKMRDYADVMAQTVLDRQTLYTLVDRPLRGHKRPKGQRKDSPLHYIGIDWGVIKSELGGIVANRDACLLEVHDEFVYVDPSTKVPRRGFVRAFDSVDMACCPSLYKSHGFVRSNAKRSGHVLIETDVEGTFDFYNVLVLVPNGYAPRVLVRQSVLRTVSQVLNLEQHFQSRRLAHHVFRASSSGARPSMSMHDGKRPTSTSLTGACGRCMKLFHFFSTKTTCVKCVEPMCSSCSLKVKMDIGGGETVIVCHNCFNDGSTALHRRPLSLTASYVTTPSESSTSGFHLHSNRQRQPSSQKSKTTSLDPTVCVVEERPTVFQNGRFELCESSVSMAITDYTAATTTMTSSFSAYTDTTVMESTHRRFPATTNNFFQR</sequence>
<dbReference type="EMBL" id="CAADRA010007047">
    <property type="protein sequence ID" value="VFT98863.1"/>
    <property type="molecule type" value="Genomic_DNA"/>
</dbReference>
<evidence type="ECO:0000313" key="2">
    <source>
        <dbReference type="EMBL" id="KAF0685993.1"/>
    </source>
</evidence>
<proteinExistence type="predicted"/>
<organism evidence="3 4">
    <name type="scientific">Aphanomyces stellatus</name>
    <dbReference type="NCBI Taxonomy" id="120398"/>
    <lineage>
        <taxon>Eukaryota</taxon>
        <taxon>Sar</taxon>
        <taxon>Stramenopiles</taxon>
        <taxon>Oomycota</taxon>
        <taxon>Saprolegniomycetes</taxon>
        <taxon>Saprolegniales</taxon>
        <taxon>Verrucalvaceae</taxon>
        <taxon>Aphanomyces</taxon>
    </lineage>
</organism>
<evidence type="ECO:0000256" key="1">
    <source>
        <dbReference type="SAM" id="MobiDB-lite"/>
    </source>
</evidence>
<dbReference type="OrthoDB" id="67099at2759"/>
<dbReference type="SUPFAM" id="SSF57903">
    <property type="entry name" value="FYVE/PHD zinc finger"/>
    <property type="match status" value="1"/>
</dbReference>
<protein>
    <submittedName>
        <fullName evidence="3">Aste57867_22196 protein</fullName>
    </submittedName>
</protein>
<dbReference type="AlphaFoldDB" id="A0A485LPH0"/>
<gene>
    <name evidence="3" type="primary">Aste57867_22196</name>
    <name evidence="2" type="ORF">As57867_022127</name>
    <name evidence="3" type="ORF">ASTE57867_22196</name>
</gene>
<dbReference type="InterPro" id="IPR023393">
    <property type="entry name" value="START-like_dom_sf"/>
</dbReference>
<reference evidence="3 4" key="1">
    <citation type="submission" date="2019-03" db="EMBL/GenBank/DDBJ databases">
        <authorList>
            <person name="Gaulin E."/>
            <person name="Dumas B."/>
        </authorList>
    </citation>
    <scope>NUCLEOTIDE SEQUENCE [LARGE SCALE GENOMIC DNA]</scope>
    <source>
        <strain evidence="3">CBS 568.67</strain>
    </source>
</reference>
<dbReference type="EMBL" id="VJMH01007021">
    <property type="protein sequence ID" value="KAF0685993.1"/>
    <property type="molecule type" value="Genomic_DNA"/>
</dbReference>
<accession>A0A485LPH0</accession>
<dbReference type="Gene3D" id="3.30.530.20">
    <property type="match status" value="1"/>
</dbReference>
<reference evidence="2" key="2">
    <citation type="submission" date="2019-06" db="EMBL/GenBank/DDBJ databases">
        <title>Genomics analysis of Aphanomyces spp. identifies a new class of oomycete effector associated with host adaptation.</title>
        <authorList>
            <person name="Gaulin E."/>
        </authorList>
    </citation>
    <scope>NUCLEOTIDE SEQUENCE</scope>
    <source>
        <strain evidence="2">CBS 578.67</strain>
    </source>
</reference>